<keyword evidence="2" id="KW-1185">Reference proteome</keyword>
<reference evidence="1 2" key="1">
    <citation type="submission" date="2019-09" db="EMBL/GenBank/DDBJ databases">
        <authorList>
            <person name="Cao W.R."/>
        </authorList>
    </citation>
    <scope>NUCLEOTIDE SEQUENCE [LARGE SCALE GENOMIC DNA]</scope>
    <source>
        <strain evidence="2">a4</strain>
    </source>
</reference>
<dbReference type="AlphaFoldDB" id="A0A7J5AGD2"/>
<evidence type="ECO:0008006" key="3">
    <source>
        <dbReference type="Google" id="ProtNLM"/>
    </source>
</evidence>
<gene>
    <name evidence="1" type="ORF">F7018_11200</name>
</gene>
<dbReference type="InterPro" id="IPR023393">
    <property type="entry name" value="START-like_dom_sf"/>
</dbReference>
<dbReference type="Gene3D" id="3.30.530.20">
    <property type="match status" value="1"/>
</dbReference>
<dbReference type="SUPFAM" id="SSF55961">
    <property type="entry name" value="Bet v1-like"/>
    <property type="match status" value="1"/>
</dbReference>
<evidence type="ECO:0000313" key="2">
    <source>
        <dbReference type="Proteomes" id="UP000467305"/>
    </source>
</evidence>
<name>A0A7J5AGD2_9FLAO</name>
<protein>
    <recommendedName>
        <fullName evidence="3">SRPBCC family protein</fullName>
    </recommendedName>
</protein>
<dbReference type="OrthoDB" id="1462188at2"/>
<accession>A0A7J5AGD2</accession>
<proteinExistence type="predicted"/>
<dbReference type="RefSeq" id="WP_150900159.1">
    <property type="nucleotide sequence ID" value="NZ_WAAU01000015.1"/>
</dbReference>
<dbReference type="Proteomes" id="UP000467305">
    <property type="component" value="Unassembled WGS sequence"/>
</dbReference>
<organism evidence="1 2">
    <name type="scientific">Tenacibaculum aiptasiae</name>
    <dbReference type="NCBI Taxonomy" id="426481"/>
    <lineage>
        <taxon>Bacteria</taxon>
        <taxon>Pseudomonadati</taxon>
        <taxon>Bacteroidota</taxon>
        <taxon>Flavobacteriia</taxon>
        <taxon>Flavobacteriales</taxon>
        <taxon>Flavobacteriaceae</taxon>
        <taxon>Tenacibaculum</taxon>
    </lineage>
</organism>
<evidence type="ECO:0000313" key="1">
    <source>
        <dbReference type="EMBL" id="KAB1156468.1"/>
    </source>
</evidence>
<dbReference type="EMBL" id="WAAU01000015">
    <property type="protein sequence ID" value="KAB1156468.1"/>
    <property type="molecule type" value="Genomic_DNA"/>
</dbReference>
<comment type="caution">
    <text evidence="1">The sequence shown here is derived from an EMBL/GenBank/DDBJ whole genome shotgun (WGS) entry which is preliminary data.</text>
</comment>
<sequence>MIDLKFKRNINKPIQEVWRFIIDDFYDAHLWAAGTPKCRKAKPNEDFDRVCETESGRLMDTIIKIDDVNYELQFSVKGLPFFVRSVVSTWKLKKLSDTKTEIILGPRIEVKPLIGTIAQIPMKMALKKIYPGILDDLVIYAETGQPSPRKQKEINSKQ</sequence>